<organism evidence="3 4">
    <name type="scientific">Stephanodiscus triporus</name>
    <dbReference type="NCBI Taxonomy" id="2934178"/>
    <lineage>
        <taxon>Eukaryota</taxon>
        <taxon>Sar</taxon>
        <taxon>Stramenopiles</taxon>
        <taxon>Ochrophyta</taxon>
        <taxon>Bacillariophyta</taxon>
        <taxon>Coscinodiscophyceae</taxon>
        <taxon>Thalassiosirophycidae</taxon>
        <taxon>Stephanodiscales</taxon>
        <taxon>Stephanodiscaceae</taxon>
        <taxon>Stephanodiscus</taxon>
    </lineage>
</organism>
<protein>
    <submittedName>
        <fullName evidence="3">Uncharacterized protein</fullName>
    </submittedName>
</protein>
<dbReference type="EMBL" id="JALLAZ020000561">
    <property type="protein sequence ID" value="KAL3792279.1"/>
    <property type="molecule type" value="Genomic_DNA"/>
</dbReference>
<feature type="compositionally biased region" description="Polar residues" evidence="2">
    <location>
        <begin position="140"/>
        <end position="149"/>
    </location>
</feature>
<name>A0ABD3PVV4_9STRA</name>
<gene>
    <name evidence="3" type="ORF">ACHAW5_001105</name>
</gene>
<proteinExistence type="predicted"/>
<dbReference type="Proteomes" id="UP001530315">
    <property type="component" value="Unassembled WGS sequence"/>
</dbReference>
<sequence>MNIQQSSAGLYSRPSMDRSNGLRKLGVSEDDVILAEKLLEQISSCSINKAERILGYATTRMKREKATRLLGATEDEVAVEIPKVLGSLGVAGRRRSYSYSTTDITPPAFIQVTIPGVRSSSNPHAQRRFTVKHSRAQRRPSLSRSSTFDRSPRDVGVRRLRNQAKSSTFEIETLKEKIEMLEKRLAMVEHEKKSSCTTNGTSIPMLIENCDTHSNS</sequence>
<comment type="caution">
    <text evidence="3">The sequence shown here is derived from an EMBL/GenBank/DDBJ whole genome shotgun (WGS) entry which is preliminary data.</text>
</comment>
<feature type="coiled-coil region" evidence="1">
    <location>
        <begin position="157"/>
        <end position="191"/>
    </location>
</feature>
<feature type="region of interest" description="Disordered" evidence="2">
    <location>
        <begin position="117"/>
        <end position="157"/>
    </location>
</feature>
<reference evidence="3 4" key="1">
    <citation type="submission" date="2024-10" db="EMBL/GenBank/DDBJ databases">
        <title>Updated reference genomes for cyclostephanoid diatoms.</title>
        <authorList>
            <person name="Roberts W.R."/>
            <person name="Alverson A.J."/>
        </authorList>
    </citation>
    <scope>NUCLEOTIDE SEQUENCE [LARGE SCALE GENOMIC DNA]</scope>
    <source>
        <strain evidence="3 4">AJA276-08</strain>
    </source>
</reference>
<evidence type="ECO:0000256" key="1">
    <source>
        <dbReference type="SAM" id="Coils"/>
    </source>
</evidence>
<evidence type="ECO:0000313" key="3">
    <source>
        <dbReference type="EMBL" id="KAL3792279.1"/>
    </source>
</evidence>
<accession>A0ABD3PVV4</accession>
<evidence type="ECO:0000313" key="4">
    <source>
        <dbReference type="Proteomes" id="UP001530315"/>
    </source>
</evidence>
<keyword evidence="1" id="KW-0175">Coiled coil</keyword>
<evidence type="ECO:0000256" key="2">
    <source>
        <dbReference type="SAM" id="MobiDB-lite"/>
    </source>
</evidence>
<feature type="compositionally biased region" description="Basic residues" evidence="2">
    <location>
        <begin position="125"/>
        <end position="138"/>
    </location>
</feature>
<dbReference type="AlphaFoldDB" id="A0ABD3PVV4"/>
<keyword evidence="4" id="KW-1185">Reference proteome</keyword>